<feature type="domain" description="HTH lysR-type" evidence="5">
    <location>
        <begin position="4"/>
        <end position="61"/>
    </location>
</feature>
<dbReference type="Gene3D" id="1.10.10.10">
    <property type="entry name" value="Winged helix-like DNA-binding domain superfamily/Winged helix DNA-binding domain"/>
    <property type="match status" value="1"/>
</dbReference>
<dbReference type="InterPro" id="IPR005119">
    <property type="entry name" value="LysR_subst-bd"/>
</dbReference>
<dbReference type="InterPro" id="IPR000847">
    <property type="entry name" value="LysR_HTH_N"/>
</dbReference>
<dbReference type="FunFam" id="1.10.10.10:FF:000001">
    <property type="entry name" value="LysR family transcriptional regulator"/>
    <property type="match status" value="1"/>
</dbReference>
<evidence type="ECO:0000256" key="2">
    <source>
        <dbReference type="ARBA" id="ARBA00023015"/>
    </source>
</evidence>
<dbReference type="EMBL" id="AZDA01000090">
    <property type="protein sequence ID" value="KRK34642.1"/>
    <property type="molecule type" value="Genomic_DNA"/>
</dbReference>
<dbReference type="PRINTS" id="PR00039">
    <property type="entry name" value="HTHLYSR"/>
</dbReference>
<dbReference type="SUPFAM" id="SSF53850">
    <property type="entry name" value="Periplasmic binding protein-like II"/>
    <property type="match status" value="1"/>
</dbReference>
<dbReference type="GO" id="GO:0032993">
    <property type="term" value="C:protein-DNA complex"/>
    <property type="evidence" value="ECO:0007669"/>
    <property type="project" value="TreeGrafter"/>
</dbReference>
<dbReference type="STRING" id="1423726.FC07_GL000394"/>
<dbReference type="CDD" id="cd05466">
    <property type="entry name" value="PBP2_LTTR_substrate"/>
    <property type="match status" value="1"/>
</dbReference>
<evidence type="ECO:0000259" key="5">
    <source>
        <dbReference type="PROSITE" id="PS50931"/>
    </source>
</evidence>
<dbReference type="GO" id="GO:0003700">
    <property type="term" value="F:DNA-binding transcription factor activity"/>
    <property type="evidence" value="ECO:0007669"/>
    <property type="project" value="InterPro"/>
</dbReference>
<protein>
    <submittedName>
        <fullName evidence="6">LysR family transcriptional regulator</fullName>
    </submittedName>
</protein>
<dbReference type="GO" id="GO:0003677">
    <property type="term" value="F:DNA binding"/>
    <property type="evidence" value="ECO:0007669"/>
    <property type="project" value="UniProtKB-KW"/>
</dbReference>
<name>A0A0R1GT15_9LACO</name>
<comment type="similarity">
    <text evidence="1">Belongs to the LysR transcriptional regulatory family.</text>
</comment>
<comment type="caution">
    <text evidence="6">The sequence shown here is derived from an EMBL/GenBank/DDBJ whole genome shotgun (WGS) entry which is preliminary data.</text>
</comment>
<keyword evidence="3" id="KW-0238">DNA-binding</keyword>
<proteinExistence type="inferred from homology"/>
<accession>A0A0R1GT15</accession>
<dbReference type="Proteomes" id="UP000051461">
    <property type="component" value="Unassembled WGS sequence"/>
</dbReference>
<evidence type="ECO:0000256" key="3">
    <source>
        <dbReference type="ARBA" id="ARBA00023125"/>
    </source>
</evidence>
<keyword evidence="4" id="KW-0804">Transcription</keyword>
<dbReference type="InterPro" id="IPR036388">
    <property type="entry name" value="WH-like_DNA-bd_sf"/>
</dbReference>
<gene>
    <name evidence="6" type="ORF">FC07_GL000394</name>
</gene>
<dbReference type="SUPFAM" id="SSF46785">
    <property type="entry name" value="Winged helix' DNA-binding domain"/>
    <property type="match status" value="1"/>
</dbReference>
<organism evidence="6 7">
    <name type="scientific">Loigolactobacillus bifermentans DSM 20003</name>
    <dbReference type="NCBI Taxonomy" id="1423726"/>
    <lineage>
        <taxon>Bacteria</taxon>
        <taxon>Bacillati</taxon>
        <taxon>Bacillota</taxon>
        <taxon>Bacilli</taxon>
        <taxon>Lactobacillales</taxon>
        <taxon>Lactobacillaceae</taxon>
        <taxon>Loigolactobacillus</taxon>
    </lineage>
</organism>
<evidence type="ECO:0000313" key="7">
    <source>
        <dbReference type="Proteomes" id="UP000051461"/>
    </source>
</evidence>
<dbReference type="Pfam" id="PF00126">
    <property type="entry name" value="HTH_1"/>
    <property type="match status" value="1"/>
</dbReference>
<reference evidence="6 7" key="1">
    <citation type="journal article" date="2015" name="Genome Announc.">
        <title>Expanding the biotechnology potential of lactobacilli through comparative genomics of 213 strains and associated genera.</title>
        <authorList>
            <person name="Sun Z."/>
            <person name="Harris H.M."/>
            <person name="McCann A."/>
            <person name="Guo C."/>
            <person name="Argimon S."/>
            <person name="Zhang W."/>
            <person name="Yang X."/>
            <person name="Jeffery I.B."/>
            <person name="Cooney J.C."/>
            <person name="Kagawa T.F."/>
            <person name="Liu W."/>
            <person name="Song Y."/>
            <person name="Salvetti E."/>
            <person name="Wrobel A."/>
            <person name="Rasinkangas P."/>
            <person name="Parkhill J."/>
            <person name="Rea M.C."/>
            <person name="O'Sullivan O."/>
            <person name="Ritari J."/>
            <person name="Douillard F.P."/>
            <person name="Paul Ross R."/>
            <person name="Yang R."/>
            <person name="Briner A.E."/>
            <person name="Felis G.E."/>
            <person name="de Vos W.M."/>
            <person name="Barrangou R."/>
            <person name="Klaenhammer T.R."/>
            <person name="Caufield P.W."/>
            <person name="Cui Y."/>
            <person name="Zhang H."/>
            <person name="O'Toole P.W."/>
        </authorList>
    </citation>
    <scope>NUCLEOTIDE SEQUENCE [LARGE SCALE GENOMIC DNA]</scope>
    <source>
        <strain evidence="6 7">DSM 20003</strain>
    </source>
</reference>
<keyword evidence="7" id="KW-1185">Reference proteome</keyword>
<sequence length="303" mass="34656">MKKMNLQQMRYVIAVADHGSFHAAAKKLYISQPSLSHGIKELEQELNTQLFQRTRQGNFLTTSGVDFVRQARKILHEVTYLHRAFTVNPDHQRYFSVAGQHYDFIAPILCAMMAKYPDYQYLRAFESTTLDVIKDVAQYRSELGILLLNDDNRSRLLNLFDQNKLAYETLATVETHIFMRLHHPLAAKKTITLADLAPYPQVRFAQESAYTELDEDPLDPPNSGPIITTSDRATMYRIINETQAYGAGTGILAEPERQGLVIRPLLQTQANQMIILRQANQELSEISQSFSQALRQFFKTQSV</sequence>
<dbReference type="PATRIC" id="fig|1423726.3.peg.410"/>
<keyword evidence="2" id="KW-0805">Transcription regulation</keyword>
<dbReference type="PANTHER" id="PTHR30346">
    <property type="entry name" value="TRANSCRIPTIONAL DUAL REGULATOR HCAR-RELATED"/>
    <property type="match status" value="1"/>
</dbReference>
<dbReference type="Pfam" id="PF03466">
    <property type="entry name" value="LysR_substrate"/>
    <property type="match status" value="1"/>
</dbReference>
<dbReference type="Gene3D" id="3.40.190.290">
    <property type="match status" value="1"/>
</dbReference>
<dbReference type="PROSITE" id="PS50931">
    <property type="entry name" value="HTH_LYSR"/>
    <property type="match status" value="1"/>
</dbReference>
<dbReference type="InterPro" id="IPR036390">
    <property type="entry name" value="WH_DNA-bd_sf"/>
</dbReference>
<evidence type="ECO:0000256" key="1">
    <source>
        <dbReference type="ARBA" id="ARBA00009437"/>
    </source>
</evidence>
<evidence type="ECO:0000256" key="4">
    <source>
        <dbReference type="ARBA" id="ARBA00023163"/>
    </source>
</evidence>
<dbReference type="AlphaFoldDB" id="A0A0R1GT15"/>
<evidence type="ECO:0000313" key="6">
    <source>
        <dbReference type="EMBL" id="KRK34642.1"/>
    </source>
</evidence>
<dbReference type="PANTHER" id="PTHR30346:SF0">
    <property type="entry name" value="HCA OPERON TRANSCRIPTIONAL ACTIVATOR HCAR"/>
    <property type="match status" value="1"/>
</dbReference>